<keyword evidence="2" id="KW-0235">DNA replication</keyword>
<dbReference type="EC" id="2.7.7.7" evidence="1"/>
<dbReference type="Proteomes" id="UP001629536">
    <property type="component" value="Unassembled WGS sequence"/>
</dbReference>
<dbReference type="InterPro" id="IPR002298">
    <property type="entry name" value="DNA_polymerase_A"/>
</dbReference>
<evidence type="ECO:0000256" key="2">
    <source>
        <dbReference type="ARBA" id="ARBA00022705"/>
    </source>
</evidence>
<dbReference type="Gene3D" id="1.10.150.20">
    <property type="entry name" value="5' to 3' exonuclease, C-terminal subdomain"/>
    <property type="match status" value="1"/>
</dbReference>
<dbReference type="EMBL" id="JBFNFH010000006">
    <property type="protein sequence ID" value="MFM1524744.1"/>
    <property type="molecule type" value="Genomic_DNA"/>
</dbReference>
<dbReference type="PANTHER" id="PTHR10133">
    <property type="entry name" value="DNA POLYMERASE I"/>
    <property type="match status" value="1"/>
</dbReference>
<dbReference type="CDD" id="cd08642">
    <property type="entry name" value="DNA_pol_A_pol_I_A"/>
    <property type="match status" value="1"/>
</dbReference>
<keyword evidence="6" id="KW-1185">Reference proteome</keyword>
<evidence type="ECO:0000256" key="3">
    <source>
        <dbReference type="ARBA" id="ARBA00049244"/>
    </source>
</evidence>
<dbReference type="Gene3D" id="3.30.70.370">
    <property type="match status" value="1"/>
</dbReference>
<evidence type="ECO:0000313" key="5">
    <source>
        <dbReference type="EMBL" id="MFM1524744.1"/>
    </source>
</evidence>
<evidence type="ECO:0000259" key="4">
    <source>
        <dbReference type="SMART" id="SM00482"/>
    </source>
</evidence>
<dbReference type="SUPFAM" id="SSF56672">
    <property type="entry name" value="DNA/RNA polymerases"/>
    <property type="match status" value="1"/>
</dbReference>
<proteinExistence type="predicted"/>
<reference evidence="5 6" key="1">
    <citation type="journal article" date="2024" name="Front. Microbiol.">
        <title>Pangenomic and biochemical analyses of Helcococcus ovis reveal widespread tetracycline resistance and a novel bacterial species, Helcococcus bovis.</title>
        <authorList>
            <person name="Cunha F."/>
            <person name="Zhai Y."/>
            <person name="Casaro S."/>
            <person name="Jones K.L."/>
            <person name="Hernandez M."/>
            <person name="Bisinotto R.S."/>
            <person name="Kariyawasam S."/>
            <person name="Brown M.B."/>
            <person name="Phillips A."/>
            <person name="Jeong K.C."/>
            <person name="Galvao K.N."/>
        </authorList>
    </citation>
    <scope>NUCLEOTIDE SEQUENCE [LARGE SCALE GENOMIC DNA]</scope>
    <source>
        <strain evidence="5 6">KG197</strain>
    </source>
</reference>
<dbReference type="InterPro" id="IPR001098">
    <property type="entry name" value="DNA-dir_DNA_pol_A_palm_dom"/>
</dbReference>
<name>A0ABW9F627_9FIRM</name>
<sequence length="472" mass="53849">MEVELHIKDKLKIFPVSEEIWDEFYLDQEINDRGILVDKDFVDGAIKVSQYEKEYLINKMKDITGIENPNSVMQVKDWLKINDYELDSLSKKDVSDALDNAPEDIKEVLEIRQKLSKSSVKKYTAMVNSMCKDNRVRGMFRFYGANRTGRFAGRLVQLQNLPRNYMNDLEEARNLVKTKNYDALEMLYDDIPDTLSQLIRTSFIPKDNRKFIVADFSAIEARVIAYLANENWRLEVFEKGKDIYCMSASQMFGVPVEKSGINGDLRQKGKIAELACGYGGSVGALKAMGAIDMGLKEEELKPLVDSWRSANPNIVGLWWNIDGAVKQVIKNKSSISIYGLTFFYKSGFLFIELPSKRILAYVKPRIIENRFGGESVTYEGVGSTKKWERIESYGPKFVENIVQAIARDILLYSMKNLRLSDIVATVHDEIIIEADKGVSLNLICEQMAKTPPWAKGLLLDVDGYECEVYKKD</sequence>
<comment type="catalytic activity">
    <reaction evidence="3">
        <text>DNA(n) + a 2'-deoxyribonucleoside 5'-triphosphate = DNA(n+1) + diphosphate</text>
        <dbReference type="Rhea" id="RHEA:22508"/>
        <dbReference type="Rhea" id="RHEA-COMP:17339"/>
        <dbReference type="Rhea" id="RHEA-COMP:17340"/>
        <dbReference type="ChEBI" id="CHEBI:33019"/>
        <dbReference type="ChEBI" id="CHEBI:61560"/>
        <dbReference type="ChEBI" id="CHEBI:173112"/>
        <dbReference type="EC" id="2.7.7.7"/>
    </reaction>
</comment>
<accession>A0ABW9F627</accession>
<evidence type="ECO:0000313" key="6">
    <source>
        <dbReference type="Proteomes" id="UP001629536"/>
    </source>
</evidence>
<gene>
    <name evidence="5" type="ORF">ABGF40_03570</name>
</gene>
<dbReference type="SMART" id="SM00482">
    <property type="entry name" value="POLAc"/>
    <property type="match status" value="1"/>
</dbReference>
<evidence type="ECO:0000256" key="1">
    <source>
        <dbReference type="ARBA" id="ARBA00012417"/>
    </source>
</evidence>
<organism evidence="5 6">
    <name type="scientific">Helcococcus bovis</name>
    <dbReference type="NCBI Taxonomy" id="3153252"/>
    <lineage>
        <taxon>Bacteria</taxon>
        <taxon>Bacillati</taxon>
        <taxon>Bacillota</taxon>
        <taxon>Tissierellia</taxon>
        <taxon>Tissierellales</taxon>
        <taxon>Peptoniphilaceae</taxon>
        <taxon>Helcococcus</taxon>
    </lineage>
</organism>
<dbReference type="PANTHER" id="PTHR10133:SF27">
    <property type="entry name" value="DNA POLYMERASE NU"/>
    <property type="match status" value="1"/>
</dbReference>
<feature type="domain" description="DNA-directed DNA polymerase family A palm" evidence="4">
    <location>
        <begin position="196"/>
        <end position="438"/>
    </location>
</feature>
<dbReference type="Pfam" id="PF00476">
    <property type="entry name" value="DNA_pol_A"/>
    <property type="match status" value="1"/>
</dbReference>
<comment type="caution">
    <text evidence="5">The sequence shown here is derived from an EMBL/GenBank/DDBJ whole genome shotgun (WGS) entry which is preliminary data.</text>
</comment>
<protein>
    <recommendedName>
        <fullName evidence="1">DNA-directed DNA polymerase</fullName>
        <ecNumber evidence="1">2.7.7.7</ecNumber>
    </recommendedName>
</protein>
<dbReference type="InterPro" id="IPR043502">
    <property type="entry name" value="DNA/RNA_pol_sf"/>
</dbReference>